<sequence>MPDTPFSSIPDELVGTWFASHNAGPLTTNWEKGTFQGEQGFREFRTMVFTKDGKNAVEYTSEVFISSDETKQYLYRITGTLEYKASPSTLTFHAQAGTMRVFSNKYSGYKQAVIQRKDLDAYVSILRSPQATTFPTATNFLDAQRADGANQFSVRYQKVAGSDTPPPTRTASIPNRQRRAPTLK</sequence>
<organism evidence="2 3">
    <name type="scientific">Hymenobacter cellulosilyticus</name>
    <dbReference type="NCBI Taxonomy" id="2932248"/>
    <lineage>
        <taxon>Bacteria</taxon>
        <taxon>Pseudomonadati</taxon>
        <taxon>Bacteroidota</taxon>
        <taxon>Cytophagia</taxon>
        <taxon>Cytophagales</taxon>
        <taxon>Hymenobacteraceae</taxon>
        <taxon>Hymenobacter</taxon>
    </lineage>
</organism>
<reference evidence="2" key="1">
    <citation type="submission" date="2022-04" db="EMBL/GenBank/DDBJ databases">
        <title>Hymenobacter sp. isolated from the air.</title>
        <authorList>
            <person name="Won M."/>
            <person name="Lee C.-M."/>
            <person name="Woen H.-Y."/>
            <person name="Kwon S.-W."/>
        </authorList>
    </citation>
    <scope>NUCLEOTIDE SEQUENCE</scope>
    <source>
        <strain evidence="2">5116S-3</strain>
    </source>
</reference>
<name>A0A8T9Q3J5_9BACT</name>
<dbReference type="RefSeq" id="WP_244674949.1">
    <property type="nucleotide sequence ID" value="NZ_CP095046.1"/>
</dbReference>
<evidence type="ECO:0000256" key="1">
    <source>
        <dbReference type="SAM" id="MobiDB-lite"/>
    </source>
</evidence>
<accession>A0A8T9Q3J5</accession>
<evidence type="ECO:0000313" key="3">
    <source>
        <dbReference type="Proteomes" id="UP000831796"/>
    </source>
</evidence>
<protein>
    <submittedName>
        <fullName evidence="2">Uncharacterized protein</fullName>
    </submittedName>
</protein>
<dbReference type="EMBL" id="CP095046">
    <property type="protein sequence ID" value="UOQ71542.1"/>
    <property type="molecule type" value="Genomic_DNA"/>
</dbReference>
<keyword evidence="3" id="KW-1185">Reference proteome</keyword>
<evidence type="ECO:0000313" key="2">
    <source>
        <dbReference type="EMBL" id="UOQ71542.1"/>
    </source>
</evidence>
<dbReference type="KEGG" id="hcu:MUN79_23465"/>
<feature type="region of interest" description="Disordered" evidence="1">
    <location>
        <begin position="158"/>
        <end position="184"/>
    </location>
</feature>
<gene>
    <name evidence="2" type="ORF">MUN79_23465</name>
</gene>
<dbReference type="Proteomes" id="UP000831796">
    <property type="component" value="Chromosome"/>
</dbReference>
<dbReference type="AlphaFoldDB" id="A0A8T9Q3J5"/>
<proteinExistence type="predicted"/>